<proteinExistence type="predicted"/>
<gene>
    <name evidence="3" type="ORF">HAX54_040190</name>
</gene>
<comment type="caution">
    <text evidence="3">The sequence shown here is derived from an EMBL/GenBank/DDBJ whole genome shotgun (WGS) entry which is preliminary data.</text>
</comment>
<protein>
    <submittedName>
        <fullName evidence="3">Uncharacterized protein</fullName>
    </submittedName>
</protein>
<dbReference type="Proteomes" id="UP000823775">
    <property type="component" value="Unassembled WGS sequence"/>
</dbReference>
<dbReference type="EMBL" id="JACEIK010005644">
    <property type="protein sequence ID" value="MCE0481964.1"/>
    <property type="molecule type" value="Genomic_DNA"/>
</dbReference>
<keyword evidence="1" id="KW-0175">Coiled coil</keyword>
<keyword evidence="4" id="KW-1185">Reference proteome</keyword>
<name>A0ABS8VQE8_DATST</name>
<feature type="region of interest" description="Disordered" evidence="2">
    <location>
        <begin position="44"/>
        <end position="66"/>
    </location>
</feature>
<evidence type="ECO:0000313" key="3">
    <source>
        <dbReference type="EMBL" id="MCE0481964.1"/>
    </source>
</evidence>
<sequence length="281" mass="31652">MILDNTCKRKDPPTLFENDNGPISIEVLYKDDTLIPLSVDEVVDGSGATSSTEGDADQDHHWKRKKKKVKDQNSKFADLDTVTIDSETFFVGDSRSTMPLLELADQLGFEGASTDMFNGIFYEDGATSPSFLEISSPPCHPTSLIKGTDAFDTSALEGSVNVFFETFEEYDVMKSSSSQRMTRECHQKLLLDVQQCHIDAKKESKKANGHIEDLQATLAKINKELKTLYAKRKKTLACIDEQREQLSKGQEKIIGFESEIRAFEENRPLSEDEVKKFFKIK</sequence>
<organism evidence="3 4">
    <name type="scientific">Datura stramonium</name>
    <name type="common">Jimsonweed</name>
    <name type="synonym">Common thornapple</name>
    <dbReference type="NCBI Taxonomy" id="4076"/>
    <lineage>
        <taxon>Eukaryota</taxon>
        <taxon>Viridiplantae</taxon>
        <taxon>Streptophyta</taxon>
        <taxon>Embryophyta</taxon>
        <taxon>Tracheophyta</taxon>
        <taxon>Spermatophyta</taxon>
        <taxon>Magnoliopsida</taxon>
        <taxon>eudicotyledons</taxon>
        <taxon>Gunneridae</taxon>
        <taxon>Pentapetalae</taxon>
        <taxon>asterids</taxon>
        <taxon>lamiids</taxon>
        <taxon>Solanales</taxon>
        <taxon>Solanaceae</taxon>
        <taxon>Solanoideae</taxon>
        <taxon>Datureae</taxon>
        <taxon>Datura</taxon>
    </lineage>
</organism>
<evidence type="ECO:0000313" key="4">
    <source>
        <dbReference type="Proteomes" id="UP000823775"/>
    </source>
</evidence>
<accession>A0ABS8VQE8</accession>
<reference evidence="3 4" key="1">
    <citation type="journal article" date="2021" name="BMC Genomics">
        <title>Datura genome reveals duplications of psychoactive alkaloid biosynthetic genes and high mutation rate following tissue culture.</title>
        <authorList>
            <person name="Rajewski A."/>
            <person name="Carter-House D."/>
            <person name="Stajich J."/>
            <person name="Litt A."/>
        </authorList>
    </citation>
    <scope>NUCLEOTIDE SEQUENCE [LARGE SCALE GENOMIC DNA]</scope>
    <source>
        <strain evidence="3">AR-01</strain>
    </source>
</reference>
<feature type="coiled-coil region" evidence="1">
    <location>
        <begin position="204"/>
        <end position="231"/>
    </location>
</feature>
<evidence type="ECO:0000256" key="1">
    <source>
        <dbReference type="SAM" id="Coils"/>
    </source>
</evidence>
<evidence type="ECO:0000256" key="2">
    <source>
        <dbReference type="SAM" id="MobiDB-lite"/>
    </source>
</evidence>